<protein>
    <submittedName>
        <fullName evidence="1">Uncharacterized protein</fullName>
    </submittedName>
</protein>
<dbReference type="EMBL" id="BARU01019533">
    <property type="protein sequence ID" value="GAH53866.1"/>
    <property type="molecule type" value="Genomic_DNA"/>
</dbReference>
<reference evidence="1" key="1">
    <citation type="journal article" date="2014" name="Front. Microbiol.">
        <title>High frequency of phylogenetically diverse reductive dehalogenase-homologous genes in deep subseafloor sedimentary metagenomes.</title>
        <authorList>
            <person name="Kawai M."/>
            <person name="Futagami T."/>
            <person name="Toyoda A."/>
            <person name="Takaki Y."/>
            <person name="Nishi S."/>
            <person name="Hori S."/>
            <person name="Arai W."/>
            <person name="Tsubouchi T."/>
            <person name="Morono Y."/>
            <person name="Uchiyama I."/>
            <person name="Ito T."/>
            <person name="Fujiyama A."/>
            <person name="Inagaki F."/>
            <person name="Takami H."/>
        </authorList>
    </citation>
    <scope>NUCLEOTIDE SEQUENCE</scope>
    <source>
        <strain evidence="1">Expedition CK06-06</strain>
    </source>
</reference>
<organism evidence="1">
    <name type="scientific">marine sediment metagenome</name>
    <dbReference type="NCBI Taxonomy" id="412755"/>
    <lineage>
        <taxon>unclassified sequences</taxon>
        <taxon>metagenomes</taxon>
        <taxon>ecological metagenomes</taxon>
    </lineage>
</organism>
<feature type="non-terminal residue" evidence="1">
    <location>
        <position position="234"/>
    </location>
</feature>
<dbReference type="AlphaFoldDB" id="X1G7H0"/>
<evidence type="ECO:0000313" key="1">
    <source>
        <dbReference type="EMBL" id="GAH53866.1"/>
    </source>
</evidence>
<gene>
    <name evidence="1" type="ORF">S03H2_32166</name>
</gene>
<proteinExistence type="predicted"/>
<name>X1G7H0_9ZZZZ</name>
<accession>X1G7H0</accession>
<comment type="caution">
    <text evidence="1">The sequence shown here is derived from an EMBL/GenBank/DDBJ whole genome shotgun (WGS) entry which is preliminary data.</text>
</comment>
<sequence>MQDQASHLYYPAPNQRVSDYFNILSTKFNPININYKNVNNLEYLSKIISNMGRSGYNYIRSYINVIDLNKPVLLFYGIEHLAAFYLNLHLNFTEENEELLKVPRHKLGAHGIEPSDFYSTKSNFELLNLINANIKLQKFGLSPRFFLLLHFPMEDLFLQQSRISLIELLYLFFLKLRIGIPRKIVQRFLDNFGDLVPKSEQEYSEDLDLFVYYTLSFIFSHLARYRMGTWRNIL</sequence>